<reference evidence="5 6" key="1">
    <citation type="journal article" date="2023" name="BMC Biol.">
        <title>The compact genome of the sponge Oopsacas minuta (Hexactinellida) is lacking key metazoan core genes.</title>
        <authorList>
            <person name="Santini S."/>
            <person name="Schenkelaars Q."/>
            <person name="Jourda C."/>
            <person name="Duchesne M."/>
            <person name="Belahbib H."/>
            <person name="Rocher C."/>
            <person name="Selva M."/>
            <person name="Riesgo A."/>
            <person name="Vervoort M."/>
            <person name="Leys S.P."/>
            <person name="Kodjabachian L."/>
            <person name="Le Bivic A."/>
            <person name="Borchiellini C."/>
            <person name="Claverie J.M."/>
            <person name="Renard E."/>
        </authorList>
    </citation>
    <scope>NUCLEOTIDE SEQUENCE [LARGE SCALE GENOMIC DNA]</scope>
    <source>
        <strain evidence="5">SPO-2</strain>
    </source>
</reference>
<accession>A0AAV7JSB2</accession>
<dbReference type="SUPFAM" id="SSF48371">
    <property type="entry name" value="ARM repeat"/>
    <property type="match status" value="1"/>
</dbReference>
<comment type="caution">
    <text evidence="5">The sequence shown here is derived from an EMBL/GenBank/DDBJ whole genome shotgun (WGS) entry which is preliminary data.</text>
</comment>
<feature type="domain" description="DUF908" evidence="3">
    <location>
        <begin position="94"/>
        <end position="173"/>
    </location>
</feature>
<dbReference type="Pfam" id="PF06025">
    <property type="entry name" value="DUF913"/>
    <property type="match status" value="1"/>
</dbReference>
<evidence type="ECO:0000259" key="4">
    <source>
        <dbReference type="Pfam" id="PF06025"/>
    </source>
</evidence>
<dbReference type="EMBL" id="JAKMXF010000302">
    <property type="protein sequence ID" value="KAI6651638.1"/>
    <property type="molecule type" value="Genomic_DNA"/>
</dbReference>
<evidence type="ECO:0000256" key="2">
    <source>
        <dbReference type="SAM" id="MobiDB-lite"/>
    </source>
</evidence>
<feature type="compositionally biased region" description="Basic and acidic residues" evidence="2">
    <location>
        <begin position="487"/>
        <end position="511"/>
    </location>
</feature>
<feature type="repeat" description="ARM" evidence="1">
    <location>
        <begin position="304"/>
        <end position="334"/>
    </location>
</feature>
<feature type="region of interest" description="Disordered" evidence="2">
    <location>
        <begin position="481"/>
        <end position="511"/>
    </location>
</feature>
<dbReference type="InterPro" id="IPR010314">
    <property type="entry name" value="E3_Ub_ligase_DUF913"/>
</dbReference>
<sequence length="641" mass="73265">MKIDKIKLKRSVNDLPQSCRDVIQLFKSCPDQVLLAELKNTITWNFGKSELYHWIDVLNRFDQILSECTQLPPENPLYEPENIYLVPDIADPQKRELVLQILSFTALLIENANARHTYYSMEHLIALLTSNDLDVVLASLNVIFVFSKRCHYISRLPTSQRNALTNRLVHLAESMGGKESGFGLCKLSKIHDMQHFPASATSVHFEFALQGASEDEFVDNNQTIQLDNLYNFTENPQQILQHVLKTYTISRQKQFHLLYRIQRAMHFPNFNKRCQCIEAQLMAKSILIYSAFVPDFIQTSVEQGLIEELVEQLEVDSDDDVIMKLKAACFRNLTALLQQEREPRSCPIINKIISALDCQNYYGILASLVRKIIKTMTEMNVLLYSQAFITTLFSFLYHMAINETSATALIASGHIEFLIQVISWKTDNPLNVSLVTRAVRVIDLLSTLDIQPTQAKSICDMLFERLEMEMKICRRDAPYELPAVNPKDPEVKGDNSPDKDGDNKSTESKDIVKVEPMDLEEPQCTVTPEQLQQHLLEMRQSNLQCLPQRSALIKSLLNFFKKAASDLFFPETLRNLCESPLLPHLKHIISNVEYYGPTLYLPATEIVTNHILNEPSHLTPLQMTGLPGVVLNSLLFKPVCY</sequence>
<evidence type="ECO:0000259" key="3">
    <source>
        <dbReference type="Pfam" id="PF06012"/>
    </source>
</evidence>
<keyword evidence="6" id="KW-1185">Reference proteome</keyword>
<dbReference type="InterPro" id="IPR010309">
    <property type="entry name" value="E3_Ub_ligase_DUF908"/>
</dbReference>
<dbReference type="Proteomes" id="UP001165289">
    <property type="component" value="Unassembled WGS sequence"/>
</dbReference>
<protein>
    <submittedName>
        <fullName evidence="5">E3 ubiquitin-protein ligase HUWE1-like</fullName>
    </submittedName>
</protein>
<dbReference type="InterPro" id="IPR016024">
    <property type="entry name" value="ARM-type_fold"/>
</dbReference>
<dbReference type="PROSITE" id="PS50176">
    <property type="entry name" value="ARM_REPEAT"/>
    <property type="match status" value="1"/>
</dbReference>
<gene>
    <name evidence="5" type="ORF">LOD99_4889</name>
</gene>
<dbReference type="Pfam" id="PF06012">
    <property type="entry name" value="DUF908"/>
    <property type="match status" value="2"/>
</dbReference>
<dbReference type="InterPro" id="IPR000225">
    <property type="entry name" value="Armadillo"/>
</dbReference>
<evidence type="ECO:0000313" key="5">
    <source>
        <dbReference type="EMBL" id="KAI6651638.1"/>
    </source>
</evidence>
<dbReference type="InterPro" id="IPR011989">
    <property type="entry name" value="ARM-like"/>
</dbReference>
<feature type="domain" description="DUF913" evidence="4">
    <location>
        <begin position="507"/>
        <end position="639"/>
    </location>
</feature>
<feature type="domain" description="DUF908" evidence="3">
    <location>
        <begin position="221"/>
        <end position="374"/>
    </location>
</feature>
<name>A0AAV7JSB2_9METZ</name>
<evidence type="ECO:0000256" key="1">
    <source>
        <dbReference type="PROSITE-ProRule" id="PRU00259"/>
    </source>
</evidence>
<dbReference type="AlphaFoldDB" id="A0AAV7JSB2"/>
<evidence type="ECO:0000313" key="6">
    <source>
        <dbReference type="Proteomes" id="UP001165289"/>
    </source>
</evidence>
<proteinExistence type="predicted"/>
<dbReference type="Gene3D" id="1.25.10.10">
    <property type="entry name" value="Leucine-rich Repeat Variant"/>
    <property type="match status" value="1"/>
</dbReference>
<organism evidence="5 6">
    <name type="scientific">Oopsacas minuta</name>
    <dbReference type="NCBI Taxonomy" id="111878"/>
    <lineage>
        <taxon>Eukaryota</taxon>
        <taxon>Metazoa</taxon>
        <taxon>Porifera</taxon>
        <taxon>Hexactinellida</taxon>
        <taxon>Hexasterophora</taxon>
        <taxon>Lyssacinosida</taxon>
        <taxon>Leucopsacidae</taxon>
        <taxon>Oopsacas</taxon>
    </lineage>
</organism>